<accession>A0ABR9UQH1</accession>
<reference evidence="3 4" key="1">
    <citation type="submission" date="2020-10" db="EMBL/GenBank/DDBJ databases">
        <authorList>
            <person name="Castelo-Branco R."/>
            <person name="Eusebio N."/>
            <person name="Adriana R."/>
            <person name="Vieira A."/>
            <person name="Brugerolle De Fraissinette N."/>
            <person name="Rezende De Castro R."/>
            <person name="Schneider M.P."/>
            <person name="Vasconcelos V."/>
            <person name="Leao P.N."/>
        </authorList>
    </citation>
    <scope>NUCLEOTIDE SEQUENCE [LARGE SCALE GENOMIC DNA]</scope>
    <source>
        <strain evidence="3 4">LEGE 06123</strain>
    </source>
</reference>
<dbReference type="InterPro" id="IPR018357">
    <property type="entry name" value="Hexapep_transf_CS"/>
</dbReference>
<name>A0ABR9UQH1_9CHRO</name>
<evidence type="ECO:0000313" key="4">
    <source>
        <dbReference type="Proteomes" id="UP000651156"/>
    </source>
</evidence>
<keyword evidence="1" id="KW-0808">Transferase</keyword>
<dbReference type="GO" id="GO:0016746">
    <property type="term" value="F:acyltransferase activity"/>
    <property type="evidence" value="ECO:0007669"/>
    <property type="project" value="UniProtKB-KW"/>
</dbReference>
<dbReference type="EMBL" id="JADEWN010000017">
    <property type="protein sequence ID" value="MBE9190509.1"/>
    <property type="molecule type" value="Genomic_DNA"/>
</dbReference>
<dbReference type="InterPro" id="IPR011004">
    <property type="entry name" value="Trimer_LpxA-like_sf"/>
</dbReference>
<evidence type="ECO:0000313" key="3">
    <source>
        <dbReference type="EMBL" id="MBE9190509.1"/>
    </source>
</evidence>
<dbReference type="PANTHER" id="PTHR23416">
    <property type="entry name" value="SIALIC ACID SYNTHASE-RELATED"/>
    <property type="match status" value="1"/>
</dbReference>
<dbReference type="RefSeq" id="WP_193931689.1">
    <property type="nucleotide sequence ID" value="NZ_CAWPMZ010000036.1"/>
</dbReference>
<dbReference type="InterPro" id="IPR051159">
    <property type="entry name" value="Hexapeptide_acetyltransf"/>
</dbReference>
<evidence type="ECO:0000256" key="1">
    <source>
        <dbReference type="ARBA" id="ARBA00022679"/>
    </source>
</evidence>
<organism evidence="3 4">
    <name type="scientific">Gloeocapsopsis crepidinum LEGE 06123</name>
    <dbReference type="NCBI Taxonomy" id="588587"/>
    <lineage>
        <taxon>Bacteria</taxon>
        <taxon>Bacillati</taxon>
        <taxon>Cyanobacteriota</taxon>
        <taxon>Cyanophyceae</taxon>
        <taxon>Oscillatoriophycideae</taxon>
        <taxon>Chroococcales</taxon>
        <taxon>Chroococcaceae</taxon>
        <taxon>Gloeocapsopsis</taxon>
    </lineage>
</organism>
<dbReference type="CDD" id="cd04647">
    <property type="entry name" value="LbH_MAT_like"/>
    <property type="match status" value="1"/>
</dbReference>
<dbReference type="Pfam" id="PF00132">
    <property type="entry name" value="Hexapep"/>
    <property type="match status" value="1"/>
</dbReference>
<dbReference type="SUPFAM" id="SSF51161">
    <property type="entry name" value="Trimeric LpxA-like enzymes"/>
    <property type="match status" value="1"/>
</dbReference>
<keyword evidence="3" id="KW-0012">Acyltransferase</keyword>
<keyword evidence="2" id="KW-0677">Repeat</keyword>
<proteinExistence type="predicted"/>
<protein>
    <submittedName>
        <fullName evidence="3">Acyltransferase</fullName>
    </submittedName>
</protein>
<dbReference type="Gene3D" id="2.160.10.10">
    <property type="entry name" value="Hexapeptide repeat proteins"/>
    <property type="match status" value="1"/>
</dbReference>
<dbReference type="Proteomes" id="UP000651156">
    <property type="component" value="Unassembled WGS sequence"/>
</dbReference>
<evidence type="ECO:0000256" key="2">
    <source>
        <dbReference type="ARBA" id="ARBA00022737"/>
    </source>
</evidence>
<dbReference type="InterPro" id="IPR001451">
    <property type="entry name" value="Hexapep"/>
</dbReference>
<sequence length="248" mass="27024">MVSTSSQVWTRFANTWQSRGIQGVATTTWAAFWMQFAGLSGIGRLATWIATWFTPPYYARRRLARFNSKGYIAPSATIYHSQLELGKHIFIGDRVTIFEDKKPNIINNGSVEIADRVHLYGDICIQTGEGGILKIDSDTHIQPRCQFSAYKAPIQIGRGVQIAPNCAFYPYDHGIAPDELMSKQPLQTKGGIVVEDDAWLGFGVIVLDGVRIGKGAVVGAGAVVNRDIPDGAIAVGVPARVVGMRSND</sequence>
<dbReference type="PANTHER" id="PTHR23416:SF78">
    <property type="entry name" value="LIPOPOLYSACCHARIDE BIOSYNTHESIS O-ACETYL TRANSFERASE WBBJ-RELATED"/>
    <property type="match status" value="1"/>
</dbReference>
<gene>
    <name evidence="3" type="ORF">IQ230_09080</name>
</gene>
<dbReference type="PROSITE" id="PS00101">
    <property type="entry name" value="HEXAPEP_TRANSFERASES"/>
    <property type="match status" value="1"/>
</dbReference>
<comment type="caution">
    <text evidence="3">The sequence shown here is derived from an EMBL/GenBank/DDBJ whole genome shotgun (WGS) entry which is preliminary data.</text>
</comment>
<keyword evidence="4" id="KW-1185">Reference proteome</keyword>